<dbReference type="AlphaFoldDB" id="A0A5S9X471"/>
<evidence type="ECO:0000313" key="4">
    <source>
        <dbReference type="Proteomes" id="UP000434276"/>
    </source>
</evidence>
<reference evidence="1 4" key="1">
    <citation type="submission" date="2019-12" db="EMBL/GenBank/DDBJ databases">
        <authorList>
            <person name="Jiao W.-B."/>
            <person name="Schneeberger K."/>
        </authorList>
    </citation>
    <scope>NUCLEOTIDE SEQUENCE [LARGE SCALE GENOMIC DNA]</scope>
    <source>
        <strain evidence="3">cv. An-1</strain>
        <strain evidence="4">cv. C24</strain>
    </source>
</reference>
<evidence type="ECO:0000313" key="2">
    <source>
        <dbReference type="EMBL" id="VYS54496.1"/>
    </source>
</evidence>
<gene>
    <name evidence="2" type="ORF">AN1_LOCUS9951</name>
    <name evidence="1" type="ORF">C24_LOCUS9798</name>
</gene>
<dbReference type="Proteomes" id="UP000434276">
    <property type="component" value="Unassembled WGS sequence"/>
</dbReference>
<accession>A0A654EYZ5</accession>
<organism evidence="1 4">
    <name type="scientific">Arabidopsis thaliana</name>
    <name type="common">Mouse-ear cress</name>
    <dbReference type="NCBI Taxonomy" id="3702"/>
    <lineage>
        <taxon>Eukaryota</taxon>
        <taxon>Viridiplantae</taxon>
        <taxon>Streptophyta</taxon>
        <taxon>Embryophyta</taxon>
        <taxon>Tracheophyta</taxon>
        <taxon>Spermatophyta</taxon>
        <taxon>Magnoliopsida</taxon>
        <taxon>eudicotyledons</taxon>
        <taxon>Gunneridae</taxon>
        <taxon>Pentapetalae</taxon>
        <taxon>rosids</taxon>
        <taxon>malvids</taxon>
        <taxon>Brassicales</taxon>
        <taxon>Brassicaceae</taxon>
        <taxon>Camelineae</taxon>
        <taxon>Arabidopsis</taxon>
    </lineage>
</organism>
<dbReference type="EMBL" id="CACSHJ010000088">
    <property type="protein sequence ID" value="CAA0374717.1"/>
    <property type="molecule type" value="Genomic_DNA"/>
</dbReference>
<dbReference type="ExpressionAtlas" id="A0A5S9X471">
    <property type="expression patterns" value="baseline and differential"/>
</dbReference>
<proteinExistence type="predicted"/>
<evidence type="ECO:0000313" key="1">
    <source>
        <dbReference type="EMBL" id="CAA0374717.1"/>
    </source>
</evidence>
<dbReference type="Proteomes" id="UP000426265">
    <property type="component" value="Unassembled WGS sequence"/>
</dbReference>
<sequence>MSLAPLVAEEAAFRSTTVNRRLFHGSQRKRTVSALWVLMIESCRRFVQSMQAKAFSEYKVQVAVVDLWSFVQREKSMVRACNLAQGHAISLDLETAALKMSADLNRTEIPSSVSSKALLYESLKPSISFLVKSSNLEGFTLTEDEAESVESVVMLLQKDDFKDLKTLGKMETIIQLLQTIPNQEHCSSKWCNRRVAIQCVDFSKQTIIRDVWRLLDSIAVSLASQQKKSSVSLKEVSPSLSWLSSCNIPMPGLAIEASRYGILSVHNKVPEIVLLSWLTQTMEAALWLTGNFHDVAAIVSSSLFSSRVKEIRIRLQEHHDLLLAMLPAVVFVAEVRLSVVPEATQAHRNSSYTEVSFLELATSVDGEYAELAVSNGTRLESKTKGGLMNFMQSPGLVESTNAGFFLIDTRQPKE</sequence>
<name>A0A5S9X471_ARATH</name>
<evidence type="ECO:0000313" key="3">
    <source>
        <dbReference type="Proteomes" id="UP000426265"/>
    </source>
</evidence>
<dbReference type="OrthoDB" id="1693263at2759"/>
<dbReference type="EMBL" id="CACRSJ010000105">
    <property type="protein sequence ID" value="VYS54496.1"/>
    <property type="molecule type" value="Genomic_DNA"/>
</dbReference>
<accession>A0A5S9X471</accession>
<protein>
    <submittedName>
        <fullName evidence="1">Uncharacterized protein</fullName>
    </submittedName>
</protein>